<organism evidence="1">
    <name type="scientific">Zea mays</name>
    <name type="common">Maize</name>
    <dbReference type="NCBI Taxonomy" id="4577"/>
    <lineage>
        <taxon>Eukaryota</taxon>
        <taxon>Viridiplantae</taxon>
        <taxon>Streptophyta</taxon>
        <taxon>Embryophyta</taxon>
        <taxon>Tracheophyta</taxon>
        <taxon>Spermatophyta</taxon>
        <taxon>Magnoliopsida</taxon>
        <taxon>Liliopsida</taxon>
        <taxon>Poales</taxon>
        <taxon>Poaceae</taxon>
        <taxon>PACMAD clade</taxon>
        <taxon>Panicoideae</taxon>
        <taxon>Andropogonodae</taxon>
        <taxon>Andropogoneae</taxon>
        <taxon>Tripsacinae</taxon>
        <taxon>Zea</taxon>
    </lineage>
</organism>
<accession>C0PMP1</accession>
<sequence>MLLHTLKPPLRCVYQMGSFPVSSLSLDFSLGGCCNAMMIQYMVLAVVTPCGHREPSNLKTTSLSTEHCEKNAAYYHRAIEFIIKSTLILAKKKQIISRESQVFENSMQVSWK</sequence>
<name>C0PMP1_MAIZE</name>
<protein>
    <submittedName>
        <fullName evidence="1">Uncharacterized protein</fullName>
    </submittedName>
</protein>
<dbReference type="AlphaFoldDB" id="C0PMP1"/>
<reference evidence="1" key="1">
    <citation type="journal article" date="2009" name="PLoS Genet.">
        <title>Sequencing, mapping, and analysis of 27,455 maize full-length cDNAs.</title>
        <authorList>
            <person name="Soderlund C."/>
            <person name="Descour A."/>
            <person name="Kudrna D."/>
            <person name="Bomhoff M."/>
            <person name="Boyd L."/>
            <person name="Currie J."/>
            <person name="Angelova A."/>
            <person name="Collura K."/>
            <person name="Wissotski M."/>
            <person name="Ashley E."/>
            <person name="Morrow D."/>
            <person name="Fernandes J."/>
            <person name="Walbot V."/>
            <person name="Yu Y."/>
        </authorList>
    </citation>
    <scope>NUCLEOTIDE SEQUENCE</scope>
    <source>
        <strain evidence="1">B73</strain>
    </source>
</reference>
<evidence type="ECO:0000313" key="1">
    <source>
        <dbReference type="EMBL" id="ACN36457.1"/>
    </source>
</evidence>
<proteinExistence type="evidence at transcript level"/>
<dbReference type="HOGENOM" id="CLU_2149509_0_0_1"/>
<dbReference type="EMBL" id="BT069560">
    <property type="protein sequence ID" value="ACN36457.1"/>
    <property type="molecule type" value="mRNA"/>
</dbReference>